<reference evidence="1" key="1">
    <citation type="submission" date="2021-01" db="EMBL/GenBank/DDBJ databases">
        <title>Chromosome-level genome assembly of a human fungal pathogen reveals clustering of transcriptionally co-regulated genes.</title>
        <authorList>
            <person name="Voorhies M."/>
            <person name="Cohen S."/>
            <person name="Shea T.P."/>
            <person name="Petrus S."/>
            <person name="Munoz J.F."/>
            <person name="Poplawski S."/>
            <person name="Goldman W.E."/>
            <person name="Michael T."/>
            <person name="Cuomo C.A."/>
            <person name="Sil A."/>
            <person name="Beyhan S."/>
        </authorList>
    </citation>
    <scope>NUCLEOTIDE SEQUENCE</scope>
    <source>
        <strain evidence="1">WU24</strain>
    </source>
</reference>
<gene>
    <name evidence="1" type="ORF">I7I51_08238</name>
</gene>
<sequence length="110" mass="12384">MGTSCASSEQGPESEILQKRHQVFGERTLVFEWRIDSVEALILNTKTPLLSVFVDLRSTAAEPNIYTVEQIRFKHNSIQLKTPTPSLELPVYLSTPNLRLALQPKTPFAC</sequence>
<protein>
    <submittedName>
        <fullName evidence="1">Uncharacterized protein</fullName>
    </submittedName>
</protein>
<dbReference type="VEuPathDB" id="FungiDB:I7I51_08238"/>
<evidence type="ECO:0000313" key="2">
    <source>
        <dbReference type="Proteomes" id="UP000663671"/>
    </source>
</evidence>
<name>A0A8A1LY33_AJECA</name>
<evidence type="ECO:0000313" key="1">
    <source>
        <dbReference type="EMBL" id="QSS58809.1"/>
    </source>
</evidence>
<organism evidence="1 2">
    <name type="scientific">Ajellomyces capsulatus</name>
    <name type="common">Darling's disease fungus</name>
    <name type="synonym">Histoplasma capsulatum</name>
    <dbReference type="NCBI Taxonomy" id="5037"/>
    <lineage>
        <taxon>Eukaryota</taxon>
        <taxon>Fungi</taxon>
        <taxon>Dikarya</taxon>
        <taxon>Ascomycota</taxon>
        <taxon>Pezizomycotina</taxon>
        <taxon>Eurotiomycetes</taxon>
        <taxon>Eurotiomycetidae</taxon>
        <taxon>Onygenales</taxon>
        <taxon>Ajellomycetaceae</taxon>
        <taxon>Histoplasma</taxon>
    </lineage>
</organism>
<dbReference type="EMBL" id="CP069109">
    <property type="protein sequence ID" value="QSS58809.1"/>
    <property type="molecule type" value="Genomic_DNA"/>
</dbReference>
<dbReference type="Proteomes" id="UP000663671">
    <property type="component" value="Chromosome 2"/>
</dbReference>
<accession>A0A8A1LY33</accession>
<dbReference type="AlphaFoldDB" id="A0A8A1LY33"/>
<proteinExistence type="predicted"/>